<dbReference type="Gene3D" id="3.40.50.150">
    <property type="entry name" value="Vaccinia Virus protein VP39"/>
    <property type="match status" value="1"/>
</dbReference>
<evidence type="ECO:0000313" key="4">
    <source>
        <dbReference type="Proteomes" id="UP001174934"/>
    </source>
</evidence>
<proteinExistence type="inferred from homology"/>
<comment type="similarity">
    <text evidence="1">Belongs to the methyltransferase superfamily. LaeA methyltransferase family.</text>
</comment>
<dbReference type="GO" id="GO:0032259">
    <property type="term" value="P:methylation"/>
    <property type="evidence" value="ECO:0007669"/>
    <property type="project" value="UniProtKB-KW"/>
</dbReference>
<evidence type="ECO:0000256" key="2">
    <source>
        <dbReference type="SAM" id="MobiDB-lite"/>
    </source>
</evidence>
<dbReference type="EMBL" id="JAULSR010000002">
    <property type="protein sequence ID" value="KAK0628774.1"/>
    <property type="molecule type" value="Genomic_DNA"/>
</dbReference>
<dbReference type="Proteomes" id="UP001174934">
    <property type="component" value="Unassembled WGS sequence"/>
</dbReference>
<protein>
    <submittedName>
        <fullName evidence="3">S-adenosyl-L-methionine-dependent methyltransferase</fullName>
    </submittedName>
</protein>
<keyword evidence="3" id="KW-0808">Transferase</keyword>
<dbReference type="Pfam" id="PF13489">
    <property type="entry name" value="Methyltransf_23"/>
    <property type="match status" value="1"/>
</dbReference>
<dbReference type="AlphaFoldDB" id="A0AA40C8R9"/>
<keyword evidence="3" id="KW-0489">Methyltransferase</keyword>
<dbReference type="SUPFAM" id="SSF53335">
    <property type="entry name" value="S-adenosyl-L-methionine-dependent methyltransferases"/>
    <property type="match status" value="1"/>
</dbReference>
<feature type="region of interest" description="Disordered" evidence="2">
    <location>
        <begin position="1"/>
        <end position="52"/>
    </location>
</feature>
<evidence type="ECO:0000256" key="1">
    <source>
        <dbReference type="ARBA" id="ARBA00038158"/>
    </source>
</evidence>
<gene>
    <name evidence="3" type="ORF">B0T17DRAFT_489327</name>
</gene>
<reference evidence="3" key="1">
    <citation type="submission" date="2023-06" db="EMBL/GenBank/DDBJ databases">
        <title>Genome-scale phylogeny and comparative genomics of the fungal order Sordariales.</title>
        <authorList>
            <consortium name="Lawrence Berkeley National Laboratory"/>
            <person name="Hensen N."/>
            <person name="Bonometti L."/>
            <person name="Westerberg I."/>
            <person name="Brannstrom I.O."/>
            <person name="Guillou S."/>
            <person name="Cros-Aarteil S."/>
            <person name="Calhoun S."/>
            <person name="Haridas S."/>
            <person name="Kuo A."/>
            <person name="Mondo S."/>
            <person name="Pangilinan J."/>
            <person name="Riley R."/>
            <person name="LaButti K."/>
            <person name="Andreopoulos B."/>
            <person name="Lipzen A."/>
            <person name="Chen C."/>
            <person name="Yanf M."/>
            <person name="Daum C."/>
            <person name="Ng V."/>
            <person name="Clum A."/>
            <person name="Steindorff A."/>
            <person name="Ohm R."/>
            <person name="Martin F."/>
            <person name="Silar P."/>
            <person name="Natvig D."/>
            <person name="Lalanne C."/>
            <person name="Gautier V."/>
            <person name="Ament-velasquez S.L."/>
            <person name="Kruys A."/>
            <person name="Hutchinson M.I."/>
            <person name="Powell A.J."/>
            <person name="Barry K."/>
            <person name="Miller A.N."/>
            <person name="Grigoriev I.V."/>
            <person name="Debuchy R."/>
            <person name="Gladieux P."/>
            <person name="Thoren M.H."/>
            <person name="Johannesson H."/>
        </authorList>
    </citation>
    <scope>NUCLEOTIDE SEQUENCE</scope>
    <source>
        <strain evidence="3">SMH3391-2</strain>
    </source>
</reference>
<organism evidence="3 4">
    <name type="scientific">Bombardia bombarda</name>
    <dbReference type="NCBI Taxonomy" id="252184"/>
    <lineage>
        <taxon>Eukaryota</taxon>
        <taxon>Fungi</taxon>
        <taxon>Dikarya</taxon>
        <taxon>Ascomycota</taxon>
        <taxon>Pezizomycotina</taxon>
        <taxon>Sordariomycetes</taxon>
        <taxon>Sordariomycetidae</taxon>
        <taxon>Sordariales</taxon>
        <taxon>Lasiosphaeriaceae</taxon>
        <taxon>Bombardia</taxon>
    </lineage>
</organism>
<dbReference type="PANTHER" id="PTHR43591">
    <property type="entry name" value="METHYLTRANSFERASE"/>
    <property type="match status" value="1"/>
</dbReference>
<dbReference type="CDD" id="cd02440">
    <property type="entry name" value="AdoMet_MTases"/>
    <property type="match status" value="1"/>
</dbReference>
<name>A0AA40C8R9_9PEZI</name>
<dbReference type="PANTHER" id="PTHR43591:SF10">
    <property type="entry name" value="ABC TRANSMEMBRANE TYPE-1 DOMAIN-CONTAINING PROTEIN-RELATED"/>
    <property type="match status" value="1"/>
</dbReference>
<keyword evidence="4" id="KW-1185">Reference proteome</keyword>
<accession>A0AA40C8R9</accession>
<sequence length="383" mass="42396">MADRAPQASEASEAPKTAAVADKSPSPKSSPQPSSPISPTQAQQIGGGTNVGILPAEHWTTQVHNYDDADADADSTLGSEAGSSTASITSSILAYRTIYGRTYHSERGNALYWALNDERHSEAMDIVHHVITISTDGKLFFAPVSKDITKVLDIGTGTGIWAIDFADEFPNTEVIGTDISPIQPSWVPPNVKFEIEDCAGPWTFSARSIDYVHMRWMLGSIPDWDDLFRQAYRTLKPGGWLESLEPSPYMESDDGSILDTDAMGQWGKIFVEGGRTIGRPFTVVPDGLQRKAMETAGFVDIHEVNFKTPIGGWPKDPNQKEIGRYAQLASEQDTEGYIMLIANTLGWRREEILVYVAQLRREIRSGKYHGFYRQKVVWGRKPE</sequence>
<dbReference type="GO" id="GO:0008168">
    <property type="term" value="F:methyltransferase activity"/>
    <property type="evidence" value="ECO:0007669"/>
    <property type="project" value="UniProtKB-KW"/>
</dbReference>
<evidence type="ECO:0000313" key="3">
    <source>
        <dbReference type="EMBL" id="KAK0628774.1"/>
    </source>
</evidence>
<dbReference type="InterPro" id="IPR029063">
    <property type="entry name" value="SAM-dependent_MTases_sf"/>
</dbReference>
<comment type="caution">
    <text evidence="3">The sequence shown here is derived from an EMBL/GenBank/DDBJ whole genome shotgun (WGS) entry which is preliminary data.</text>
</comment>